<dbReference type="PANTHER" id="PTHR43135:SF3">
    <property type="entry name" value="ALPHA-D-RIBOSE 1-METHYLPHOSPHONATE 5-TRIPHOSPHATE DIPHOSPHATASE"/>
    <property type="match status" value="1"/>
</dbReference>
<dbReference type="NCBIfam" id="NF011984">
    <property type="entry name" value="PRK15446.1-5"/>
    <property type="match status" value="1"/>
</dbReference>
<keyword evidence="2" id="KW-0378">Hydrolase</keyword>
<protein>
    <submittedName>
        <fullName evidence="2">Alpha-D-ribose 1-methylphosphonate 5-triphosphate diphosphatase</fullName>
        <ecNumber evidence="2">3.6.1.63</ecNumber>
    </submittedName>
</protein>
<sequence>MNQIDSSLTLSGDELVLRNARIVLAGEIIHGSVRLNGETITDISEGPSSAPGIDFGGDYLLPGLVDIHTDHFEKHVLPRPHVRWDAMRAALSHDAQIIGSGTTTVFDSLAVGSVTKNAERREILTPMIEALETATRADMLKAEHFIHLRCELTGEDTPDLIETHLGKDIVRIMSVMEHLPGRRQSRDIESWIHRRMLDADISHKQAEAELITLTADFDHIIKAVRPKVVAMAKQHGLPLLSHDDTEPEHIPEAMADGITISEFPCTMEAARLAKQHGMLTVGGAPNVLRGGSQSGNVAVGDLMHEGLIDILASDYVPRSMFDAAFMIAADPQFAEDLPAAVRMVTKAPAWAAGLTDRGEIAIGLRADLLRVAVHDSYPVLKTVWRQGKRVA</sequence>
<dbReference type="SUPFAM" id="SSF51338">
    <property type="entry name" value="Composite domain of metallo-dependent hydrolases"/>
    <property type="match status" value="1"/>
</dbReference>
<dbReference type="InterPro" id="IPR006680">
    <property type="entry name" value="Amidohydro-rel"/>
</dbReference>
<dbReference type="SUPFAM" id="SSF51556">
    <property type="entry name" value="Metallo-dependent hydrolases"/>
    <property type="match status" value="1"/>
</dbReference>
<feature type="domain" description="Amidohydrolase-related" evidence="1">
    <location>
        <begin position="59"/>
        <end position="388"/>
    </location>
</feature>
<dbReference type="Pfam" id="PF01979">
    <property type="entry name" value="Amidohydro_1"/>
    <property type="match status" value="1"/>
</dbReference>
<dbReference type="GO" id="GO:0016787">
    <property type="term" value="F:hydrolase activity"/>
    <property type="evidence" value="ECO:0007669"/>
    <property type="project" value="UniProtKB-KW"/>
</dbReference>
<dbReference type="PANTHER" id="PTHR43135">
    <property type="entry name" value="ALPHA-D-RIBOSE 1-METHYLPHOSPHONATE 5-TRIPHOSPHATE DIPHOSPHATASE"/>
    <property type="match status" value="1"/>
</dbReference>
<dbReference type="NCBIfam" id="TIGR02318">
    <property type="entry name" value="phosphono_phnM"/>
    <property type="match status" value="1"/>
</dbReference>
<proteinExistence type="predicted"/>
<dbReference type="PIRSF" id="PIRSF038971">
    <property type="entry name" value="PhnM"/>
    <property type="match status" value="1"/>
</dbReference>
<dbReference type="EC" id="3.6.1.63" evidence="2"/>
<gene>
    <name evidence="2" type="ORF">V6575_02620</name>
</gene>
<dbReference type="InterPro" id="IPR032466">
    <property type="entry name" value="Metal_Hydrolase"/>
</dbReference>
<dbReference type="Gene3D" id="3.20.20.140">
    <property type="entry name" value="Metal-dependent hydrolases"/>
    <property type="match status" value="1"/>
</dbReference>
<dbReference type="EMBL" id="JBAKIA010000001">
    <property type="protein sequence ID" value="MEJ8472970.1"/>
    <property type="molecule type" value="Genomic_DNA"/>
</dbReference>
<evidence type="ECO:0000313" key="2">
    <source>
        <dbReference type="EMBL" id="MEJ8472970.1"/>
    </source>
</evidence>
<dbReference type="Proteomes" id="UP001385499">
    <property type="component" value="Unassembled WGS sequence"/>
</dbReference>
<accession>A0ABU8TFN9</accession>
<dbReference type="InterPro" id="IPR011059">
    <property type="entry name" value="Metal-dep_hydrolase_composite"/>
</dbReference>
<evidence type="ECO:0000259" key="1">
    <source>
        <dbReference type="Pfam" id="PF01979"/>
    </source>
</evidence>
<dbReference type="NCBIfam" id="NF011990">
    <property type="entry name" value="PRK15446.2-6"/>
    <property type="match status" value="1"/>
</dbReference>
<dbReference type="InterPro" id="IPR012696">
    <property type="entry name" value="PhnM"/>
</dbReference>
<evidence type="ECO:0000313" key="3">
    <source>
        <dbReference type="Proteomes" id="UP001385499"/>
    </source>
</evidence>
<reference evidence="2 3" key="1">
    <citation type="submission" date="2024-02" db="EMBL/GenBank/DDBJ databases">
        <title>Roseibium algae sp. nov., isolated from marine alga (Grateloupia sp.), showing potential in myo-inositol conversion.</title>
        <authorList>
            <person name="Wang Y."/>
        </authorList>
    </citation>
    <scope>NUCLEOTIDE SEQUENCE [LARGE SCALE GENOMIC DNA]</scope>
    <source>
        <strain evidence="2 3">H3510</strain>
    </source>
</reference>
<keyword evidence="3" id="KW-1185">Reference proteome</keyword>
<comment type="caution">
    <text evidence="2">The sequence shown here is derived from an EMBL/GenBank/DDBJ whole genome shotgun (WGS) entry which is preliminary data.</text>
</comment>
<name>A0ABU8TFN9_9HYPH</name>
<organism evidence="2 3">
    <name type="scientific">Roseibium algae</name>
    <dbReference type="NCBI Taxonomy" id="3123038"/>
    <lineage>
        <taxon>Bacteria</taxon>
        <taxon>Pseudomonadati</taxon>
        <taxon>Pseudomonadota</taxon>
        <taxon>Alphaproteobacteria</taxon>
        <taxon>Hyphomicrobiales</taxon>
        <taxon>Stappiaceae</taxon>
        <taxon>Roseibium</taxon>
    </lineage>
</organism>
<dbReference type="InterPro" id="IPR051781">
    <property type="entry name" value="Metallo-dep_Hydrolase"/>
</dbReference>
<dbReference type="RefSeq" id="WP_340272471.1">
    <property type="nucleotide sequence ID" value="NZ_JBAKIA010000001.1"/>
</dbReference>